<dbReference type="InParanoid" id="J7S652"/>
<dbReference type="GeneID" id="24101814"/>
<reference evidence="2 3" key="1">
    <citation type="journal article" date="2012" name="Appl. Environ. Microbiol.">
        <title>Short-read sequencing for genomic analysis of the brown rot fungus Fibroporia radiculosa.</title>
        <authorList>
            <person name="Tang J.D."/>
            <person name="Perkins A.D."/>
            <person name="Sonstegard T.S."/>
            <person name="Schroeder S.G."/>
            <person name="Burgess S.C."/>
            <person name="Diehl S.V."/>
        </authorList>
    </citation>
    <scope>NUCLEOTIDE SEQUENCE [LARGE SCALE GENOMIC DNA]</scope>
    <source>
        <strain evidence="2 3">TFFH 294</strain>
    </source>
</reference>
<dbReference type="AlphaFoldDB" id="J7S652"/>
<dbReference type="EMBL" id="HE797566">
    <property type="protein sequence ID" value="CCM06914.1"/>
    <property type="molecule type" value="Genomic_DNA"/>
</dbReference>
<evidence type="ECO:0000313" key="3">
    <source>
        <dbReference type="Proteomes" id="UP000006352"/>
    </source>
</evidence>
<proteinExistence type="predicted"/>
<keyword evidence="3" id="KW-1185">Reference proteome</keyword>
<name>J7S652_9APHY</name>
<dbReference type="RefSeq" id="XP_012176935.1">
    <property type="nucleotide sequence ID" value="XM_012321545.1"/>
</dbReference>
<organism evidence="2 3">
    <name type="scientific">Fibroporia radiculosa</name>
    <dbReference type="NCBI Taxonomy" id="599839"/>
    <lineage>
        <taxon>Eukaryota</taxon>
        <taxon>Fungi</taxon>
        <taxon>Dikarya</taxon>
        <taxon>Basidiomycota</taxon>
        <taxon>Agaricomycotina</taxon>
        <taxon>Agaricomycetes</taxon>
        <taxon>Polyporales</taxon>
        <taxon>Fibroporiaceae</taxon>
        <taxon>Fibroporia</taxon>
    </lineage>
</organism>
<dbReference type="Proteomes" id="UP000006352">
    <property type="component" value="Unassembled WGS sequence"/>
</dbReference>
<sequence length="140" mass="15286">MPREMTSDCQYAEQPATTRDTRMLQTSLEAAPSVSPLRRSTRSRRHAGCRRRRSRATSNEAPAWMSAQIEADEETAQQGGQDMVGDTHHSPLKDATVLMKAAQRQPVNRTQSLAGTVGGNRFGDDVAQNLASCLASSARE</sequence>
<evidence type="ECO:0000313" key="2">
    <source>
        <dbReference type="EMBL" id="CCM06914.1"/>
    </source>
</evidence>
<gene>
    <name evidence="2" type="ORF">FIBRA_09226</name>
</gene>
<feature type="compositionally biased region" description="Basic residues" evidence="1">
    <location>
        <begin position="39"/>
        <end position="55"/>
    </location>
</feature>
<dbReference type="HOGENOM" id="CLU_1835219_0_0_1"/>
<feature type="region of interest" description="Disordered" evidence="1">
    <location>
        <begin position="1"/>
        <end position="20"/>
    </location>
</feature>
<evidence type="ECO:0000256" key="1">
    <source>
        <dbReference type="SAM" id="MobiDB-lite"/>
    </source>
</evidence>
<accession>J7S652</accession>
<protein>
    <submittedName>
        <fullName evidence="2">Uncharacterized protein</fullName>
    </submittedName>
</protein>
<feature type="region of interest" description="Disordered" evidence="1">
    <location>
        <begin position="28"/>
        <end position="63"/>
    </location>
</feature>